<evidence type="ECO:0000313" key="2">
    <source>
        <dbReference type="Proteomes" id="UP001060345"/>
    </source>
</evidence>
<protein>
    <recommendedName>
        <fullName evidence="3">Phage protein</fullName>
    </recommendedName>
</protein>
<reference evidence="1" key="1">
    <citation type="submission" date="2022-08" db="EMBL/GenBank/DDBJ databases">
        <title>Genomic characterization and comparative genomic analysis of a strain of klebsiella michiganensis carrying blaKPC-2 isolated from the blood of children with very preterm bloodstream infection.</title>
        <authorList>
            <person name="Zhang N."/>
        </authorList>
    </citation>
    <scope>NUCLEOTIDE SEQUENCE</scope>
    <source>
        <strain evidence="1">BSI-KPN166</strain>
    </source>
</reference>
<evidence type="ECO:0008006" key="3">
    <source>
        <dbReference type="Google" id="ProtNLM"/>
    </source>
</evidence>
<evidence type="ECO:0000313" key="1">
    <source>
        <dbReference type="EMBL" id="UWZ72372.1"/>
    </source>
</evidence>
<dbReference type="RefSeq" id="WP_154970794.1">
    <property type="nucleotide sequence ID" value="NZ_CABGVB010000001.1"/>
</dbReference>
<name>A0AAX3CL93_9ENTR</name>
<accession>A0AAX3CL93</accession>
<organism evidence="1 2">
    <name type="scientific">Klebsiella michiganensis</name>
    <dbReference type="NCBI Taxonomy" id="1134687"/>
    <lineage>
        <taxon>Bacteria</taxon>
        <taxon>Pseudomonadati</taxon>
        <taxon>Pseudomonadota</taxon>
        <taxon>Gammaproteobacteria</taxon>
        <taxon>Enterobacterales</taxon>
        <taxon>Enterobacteriaceae</taxon>
        <taxon>Klebsiella/Raoultella group</taxon>
        <taxon>Klebsiella</taxon>
    </lineage>
</organism>
<dbReference type="EMBL" id="CP102103">
    <property type="protein sequence ID" value="UWZ72372.1"/>
    <property type="molecule type" value="Genomic_DNA"/>
</dbReference>
<gene>
    <name evidence="1" type="ORF">NP224_19355</name>
</gene>
<dbReference type="AlphaFoldDB" id="A0AAX3CL93"/>
<dbReference type="Proteomes" id="UP001060345">
    <property type="component" value="Chromosome"/>
</dbReference>
<sequence length="127" mass="14312">MFTVKTIINGVTHICEQSSVTIARAGSDQFDGILKQTNDHSNPDFAIWLPAAYRDIDCTDVLQEEELIVSERLGVLDEDAIAILVEDFESPHYPEREAFDGLRYQFVYPGDQVYVMNSHGSTIETVK</sequence>
<proteinExistence type="predicted"/>